<evidence type="ECO:0000313" key="3">
    <source>
        <dbReference type="Proteomes" id="UP000256845"/>
    </source>
</evidence>
<protein>
    <recommendedName>
        <fullName evidence="4">Sucrose phosphatase-like domain-containing protein</fullName>
    </recommendedName>
</protein>
<dbReference type="GO" id="GO:0016791">
    <property type="term" value="F:phosphatase activity"/>
    <property type="evidence" value="ECO:0007669"/>
    <property type="project" value="TreeGrafter"/>
</dbReference>
<sequence length="287" mass="31185">MTTLALPSEAARKIRYLLTDVDDTITTGGKLLPETFQALHRLHGAGIQIVPVTGGCAGWCDQIARTWPVAAVIGENGAFHITKDAGNRLIYHRWQEEETQSANQGKILETAFEILAQCPSLQLAKDQSFRLADVAIDYNQDVSRAPQEEVDFALGAFRRAGINAKASSIHINAWIGDFNKAKAARKLLGDKFGLQEQAMHEMVLYAGDAPNDEPMFAFFPNSVGMANIRPHWNSLSHHPAFVTEAESGLGFVEMADALLTAQTEQEGGESIKNSIGKPAKRAGNSVS</sequence>
<organism evidence="2 3">
    <name type="scientific">Aestuariispira insulae</name>
    <dbReference type="NCBI Taxonomy" id="1461337"/>
    <lineage>
        <taxon>Bacteria</taxon>
        <taxon>Pseudomonadati</taxon>
        <taxon>Pseudomonadota</taxon>
        <taxon>Alphaproteobacteria</taxon>
        <taxon>Rhodospirillales</taxon>
        <taxon>Kiloniellaceae</taxon>
        <taxon>Aestuariispira</taxon>
    </lineage>
</organism>
<evidence type="ECO:0000256" key="1">
    <source>
        <dbReference type="SAM" id="MobiDB-lite"/>
    </source>
</evidence>
<keyword evidence="3" id="KW-1185">Reference proteome</keyword>
<dbReference type="RefSeq" id="WP_181905166.1">
    <property type="nucleotide sequence ID" value="NZ_QRDW01000001.1"/>
</dbReference>
<proteinExistence type="predicted"/>
<comment type="caution">
    <text evidence="2">The sequence shown here is derived from an EMBL/GenBank/DDBJ whole genome shotgun (WGS) entry which is preliminary data.</text>
</comment>
<evidence type="ECO:0000313" key="2">
    <source>
        <dbReference type="EMBL" id="RED53896.1"/>
    </source>
</evidence>
<dbReference type="InterPro" id="IPR023214">
    <property type="entry name" value="HAD_sf"/>
</dbReference>
<dbReference type="SUPFAM" id="SSF56784">
    <property type="entry name" value="HAD-like"/>
    <property type="match status" value="1"/>
</dbReference>
<evidence type="ECO:0008006" key="4">
    <source>
        <dbReference type="Google" id="ProtNLM"/>
    </source>
</evidence>
<feature type="region of interest" description="Disordered" evidence="1">
    <location>
        <begin position="263"/>
        <end position="287"/>
    </location>
</feature>
<accession>A0A3D9HYB1</accession>
<dbReference type="PANTHER" id="PTHR10000:SF8">
    <property type="entry name" value="HAD SUPERFAMILY HYDROLASE-LIKE, TYPE 3"/>
    <property type="match status" value="1"/>
</dbReference>
<dbReference type="EMBL" id="QRDW01000001">
    <property type="protein sequence ID" value="RED53896.1"/>
    <property type="molecule type" value="Genomic_DNA"/>
</dbReference>
<dbReference type="InterPro" id="IPR036412">
    <property type="entry name" value="HAD-like_sf"/>
</dbReference>
<reference evidence="2 3" key="1">
    <citation type="submission" date="2018-07" db="EMBL/GenBank/DDBJ databases">
        <title>Genomic Encyclopedia of Type Strains, Phase III (KMG-III): the genomes of soil and plant-associated and newly described type strains.</title>
        <authorList>
            <person name="Whitman W."/>
        </authorList>
    </citation>
    <scope>NUCLEOTIDE SEQUENCE [LARGE SCALE GENOMIC DNA]</scope>
    <source>
        <strain evidence="2 3">CECT 8488</strain>
    </source>
</reference>
<dbReference type="GO" id="GO:0005829">
    <property type="term" value="C:cytosol"/>
    <property type="evidence" value="ECO:0007669"/>
    <property type="project" value="TreeGrafter"/>
</dbReference>
<dbReference type="Proteomes" id="UP000256845">
    <property type="component" value="Unassembled WGS sequence"/>
</dbReference>
<dbReference type="NCBIfam" id="TIGR01484">
    <property type="entry name" value="HAD-SF-IIB"/>
    <property type="match status" value="1"/>
</dbReference>
<gene>
    <name evidence="2" type="ORF">DFP90_101695</name>
</gene>
<dbReference type="Gene3D" id="3.40.50.1000">
    <property type="entry name" value="HAD superfamily/HAD-like"/>
    <property type="match status" value="2"/>
</dbReference>
<dbReference type="GO" id="GO:0000287">
    <property type="term" value="F:magnesium ion binding"/>
    <property type="evidence" value="ECO:0007669"/>
    <property type="project" value="TreeGrafter"/>
</dbReference>
<dbReference type="AlphaFoldDB" id="A0A3D9HYB1"/>
<dbReference type="PANTHER" id="PTHR10000">
    <property type="entry name" value="PHOSPHOSERINE PHOSPHATASE"/>
    <property type="match status" value="1"/>
</dbReference>
<dbReference type="InterPro" id="IPR006379">
    <property type="entry name" value="HAD-SF_hydro_IIB"/>
</dbReference>
<name>A0A3D9HYB1_9PROT</name>